<evidence type="ECO:0000313" key="2">
    <source>
        <dbReference type="Proteomes" id="UP000887013"/>
    </source>
</evidence>
<dbReference type="AlphaFoldDB" id="A0A8X6TCF7"/>
<comment type="caution">
    <text evidence="1">The sequence shown here is derived from an EMBL/GenBank/DDBJ whole genome shotgun (WGS) entry which is preliminary data.</text>
</comment>
<dbReference type="Proteomes" id="UP000887013">
    <property type="component" value="Unassembled WGS sequence"/>
</dbReference>
<sequence>MYQVFKDKRLLLQEATLAMSLANGQQTTGEPLTTQVIVEIERRSILTRFIILLNAKGNRTLQGTYFLSSAGLVMDMKNAC</sequence>
<evidence type="ECO:0000313" key="1">
    <source>
        <dbReference type="EMBL" id="GFS93454.1"/>
    </source>
</evidence>
<gene>
    <name evidence="1" type="ORF">NPIL_387111</name>
</gene>
<protein>
    <submittedName>
        <fullName evidence="1">Uncharacterized protein</fullName>
    </submittedName>
</protein>
<name>A0A8X6TCF7_NEPPI</name>
<reference evidence="1" key="1">
    <citation type="submission" date="2020-08" db="EMBL/GenBank/DDBJ databases">
        <title>Multicomponent nature underlies the extraordinary mechanical properties of spider dragline silk.</title>
        <authorList>
            <person name="Kono N."/>
            <person name="Nakamura H."/>
            <person name="Mori M."/>
            <person name="Yoshida Y."/>
            <person name="Ohtoshi R."/>
            <person name="Malay A.D."/>
            <person name="Moran D.A.P."/>
            <person name="Tomita M."/>
            <person name="Numata K."/>
            <person name="Arakawa K."/>
        </authorList>
    </citation>
    <scope>NUCLEOTIDE SEQUENCE</scope>
</reference>
<keyword evidence="2" id="KW-1185">Reference proteome</keyword>
<proteinExistence type="predicted"/>
<dbReference type="EMBL" id="BMAW01100132">
    <property type="protein sequence ID" value="GFS93454.1"/>
    <property type="molecule type" value="Genomic_DNA"/>
</dbReference>
<organism evidence="1 2">
    <name type="scientific">Nephila pilipes</name>
    <name type="common">Giant wood spider</name>
    <name type="synonym">Nephila maculata</name>
    <dbReference type="NCBI Taxonomy" id="299642"/>
    <lineage>
        <taxon>Eukaryota</taxon>
        <taxon>Metazoa</taxon>
        <taxon>Ecdysozoa</taxon>
        <taxon>Arthropoda</taxon>
        <taxon>Chelicerata</taxon>
        <taxon>Arachnida</taxon>
        <taxon>Araneae</taxon>
        <taxon>Araneomorphae</taxon>
        <taxon>Entelegynae</taxon>
        <taxon>Araneoidea</taxon>
        <taxon>Nephilidae</taxon>
        <taxon>Nephila</taxon>
    </lineage>
</organism>
<accession>A0A8X6TCF7</accession>